<sequence length="489" mass="53758">MKLNLAEHFFHKAETQPDHPLILGQEAGDITSYAGFRDEIQGLAEQLRSAGIRRGDNIGLQYPSGGHYIAFVYAVWTCGACVTPLPLELTAAEKQQVFEHVHMDAVISHSRLLAQVKANTQGDATPLMHQAVFVQAQSSCSAPPELAGVNAAFIRFTSGTTGNAKGVVLSHEAIYERIHAANKVLKINEQDRILWLLSMDYHFAVSIVAYLSFGASIILPKNSFGITLLNAASNHNATFIYGSPTHYMLMVQDDSGAVLPPALRLAIVTTTALRAEAADAFYGRFGRVLNETYGIIELGLPAINTSQSRDKQGSVGQITPDYELRLECQDGQEHGEITVRSKGMLDAYYSPWRPRADILAEQGGWFHTGDLGKLDEDGFLYIVGRSKEMISVGGMKFFPEEVETVLERHPAIQAACVFGVKNQQWGEPAWAHLVLTEGETAPDNDALRAYCRQFLTSHKIPGRFQWVGQLAYTASGKKIRNPDKLNLSQ</sequence>
<feature type="domain" description="AMP-binding enzyme C-terminal" evidence="4">
    <location>
        <begin position="401"/>
        <end position="477"/>
    </location>
</feature>
<proteinExistence type="inferred from homology"/>
<organism evidence="5 6">
    <name type="scientific">Candidatus Thiothrix phosphatis</name>
    <dbReference type="NCBI Taxonomy" id="3112415"/>
    <lineage>
        <taxon>Bacteria</taxon>
        <taxon>Pseudomonadati</taxon>
        <taxon>Pseudomonadota</taxon>
        <taxon>Gammaproteobacteria</taxon>
        <taxon>Thiotrichales</taxon>
        <taxon>Thiotrichaceae</taxon>
        <taxon>Thiothrix</taxon>
    </lineage>
</organism>
<evidence type="ECO:0000256" key="2">
    <source>
        <dbReference type="ARBA" id="ARBA00022598"/>
    </source>
</evidence>
<dbReference type="SUPFAM" id="SSF56801">
    <property type="entry name" value="Acetyl-CoA synthetase-like"/>
    <property type="match status" value="1"/>
</dbReference>
<dbReference type="Gene3D" id="3.40.50.12780">
    <property type="entry name" value="N-terminal domain of ligase-like"/>
    <property type="match status" value="1"/>
</dbReference>
<name>A0ABU6D109_9GAMM</name>
<dbReference type="Pfam" id="PF00501">
    <property type="entry name" value="AMP-binding"/>
    <property type="match status" value="1"/>
</dbReference>
<evidence type="ECO:0000313" key="5">
    <source>
        <dbReference type="EMBL" id="MEB4592751.1"/>
    </source>
</evidence>
<dbReference type="InterPro" id="IPR045851">
    <property type="entry name" value="AMP-bd_C_sf"/>
</dbReference>
<reference evidence="6" key="1">
    <citation type="submission" date="2023-07" db="EMBL/GenBank/DDBJ databases">
        <title>The carbon used by Thiothrix.</title>
        <authorList>
            <person name="Chen L."/>
        </authorList>
    </citation>
    <scope>NUCLEOTIDE SEQUENCE [LARGE SCALE GENOMIC DNA]</scope>
</reference>
<dbReference type="InterPro" id="IPR020845">
    <property type="entry name" value="AMP-binding_CS"/>
</dbReference>
<feature type="domain" description="AMP-dependent synthetase/ligase" evidence="3">
    <location>
        <begin position="9"/>
        <end position="349"/>
    </location>
</feature>
<protein>
    <submittedName>
        <fullName evidence="5">Class I adenylate-forming enzyme family protein</fullName>
    </submittedName>
</protein>
<comment type="similarity">
    <text evidence="1">Belongs to the ATP-dependent AMP-binding enzyme family.</text>
</comment>
<evidence type="ECO:0000256" key="1">
    <source>
        <dbReference type="ARBA" id="ARBA00006432"/>
    </source>
</evidence>
<keyword evidence="6" id="KW-1185">Reference proteome</keyword>
<dbReference type="PANTHER" id="PTHR43201">
    <property type="entry name" value="ACYL-COA SYNTHETASE"/>
    <property type="match status" value="1"/>
</dbReference>
<dbReference type="Proteomes" id="UP001308005">
    <property type="component" value="Unassembled WGS sequence"/>
</dbReference>
<dbReference type="InterPro" id="IPR042099">
    <property type="entry name" value="ANL_N_sf"/>
</dbReference>
<keyword evidence="2" id="KW-0436">Ligase</keyword>
<dbReference type="RefSeq" id="WP_324697217.1">
    <property type="nucleotide sequence ID" value="NZ_JAYMYJ010000142.1"/>
</dbReference>
<dbReference type="InterPro" id="IPR000873">
    <property type="entry name" value="AMP-dep_synth/lig_dom"/>
</dbReference>
<evidence type="ECO:0000259" key="4">
    <source>
        <dbReference type="Pfam" id="PF13193"/>
    </source>
</evidence>
<reference evidence="5 6" key="2">
    <citation type="submission" date="2024-01" db="EMBL/GenBank/DDBJ databases">
        <authorList>
            <person name="Xie X."/>
        </authorList>
    </citation>
    <scope>NUCLEOTIDE SEQUENCE [LARGE SCALE GENOMIC DNA]</scope>
    <source>
        <strain evidence="5">SCUT-1</strain>
    </source>
</reference>
<dbReference type="CDD" id="cd04433">
    <property type="entry name" value="AFD_class_I"/>
    <property type="match status" value="1"/>
</dbReference>
<gene>
    <name evidence="5" type="ORF">VSS37_17335</name>
</gene>
<dbReference type="EMBL" id="JAYMYJ010000142">
    <property type="protein sequence ID" value="MEB4592751.1"/>
    <property type="molecule type" value="Genomic_DNA"/>
</dbReference>
<dbReference type="Pfam" id="PF13193">
    <property type="entry name" value="AMP-binding_C"/>
    <property type="match status" value="1"/>
</dbReference>
<evidence type="ECO:0000313" key="6">
    <source>
        <dbReference type="Proteomes" id="UP001308005"/>
    </source>
</evidence>
<accession>A0ABU6D109</accession>
<dbReference type="PANTHER" id="PTHR43201:SF5">
    <property type="entry name" value="MEDIUM-CHAIN ACYL-COA LIGASE ACSF2, MITOCHONDRIAL"/>
    <property type="match status" value="1"/>
</dbReference>
<dbReference type="InterPro" id="IPR025110">
    <property type="entry name" value="AMP-bd_C"/>
</dbReference>
<dbReference type="PROSITE" id="PS00455">
    <property type="entry name" value="AMP_BINDING"/>
    <property type="match status" value="1"/>
</dbReference>
<comment type="caution">
    <text evidence="5">The sequence shown here is derived from an EMBL/GenBank/DDBJ whole genome shotgun (WGS) entry which is preliminary data.</text>
</comment>
<evidence type="ECO:0000259" key="3">
    <source>
        <dbReference type="Pfam" id="PF00501"/>
    </source>
</evidence>
<dbReference type="Gene3D" id="3.30.300.30">
    <property type="match status" value="1"/>
</dbReference>